<sequence>MVAGSKNSWKAAKHAKGWLRLIIGSTGEIEKVLTLPEHGVFFHP</sequence>
<dbReference type="EMBL" id="OJIN01000183">
    <property type="protein sequence ID" value="SPD75027.1"/>
    <property type="molecule type" value="Genomic_DNA"/>
</dbReference>
<protein>
    <submittedName>
        <fullName evidence="1">Uncharacterized protein</fullName>
    </submittedName>
</protein>
<reference evidence="1" key="1">
    <citation type="submission" date="2018-01" db="EMBL/GenBank/DDBJ databases">
        <authorList>
            <person name="Regsiter A."/>
            <person name="William W."/>
        </authorList>
    </citation>
    <scope>NUCLEOTIDE SEQUENCE</scope>
    <source>
        <strain evidence="1">TRIP AH-1</strain>
    </source>
</reference>
<gene>
    <name evidence="1" type="ORF">PITCH_A410008</name>
</gene>
<name>A0A445MZX9_9BACT</name>
<evidence type="ECO:0000313" key="1">
    <source>
        <dbReference type="EMBL" id="SPD75027.1"/>
    </source>
</evidence>
<accession>A0A445MZX9</accession>
<proteinExistence type="predicted"/>
<dbReference type="AlphaFoldDB" id="A0A445MZX9"/>
<organism evidence="1">
    <name type="scientific">uncultured Desulfobacterium sp</name>
    <dbReference type="NCBI Taxonomy" id="201089"/>
    <lineage>
        <taxon>Bacteria</taxon>
        <taxon>Pseudomonadati</taxon>
        <taxon>Thermodesulfobacteriota</taxon>
        <taxon>Desulfobacteria</taxon>
        <taxon>Desulfobacterales</taxon>
        <taxon>Desulfobacteriaceae</taxon>
        <taxon>Desulfobacterium</taxon>
        <taxon>environmental samples</taxon>
    </lineage>
</organism>